<comment type="caution">
    <text evidence="8">The sequence shown here is derived from an EMBL/GenBank/DDBJ whole genome shotgun (WGS) entry which is preliminary data.</text>
</comment>
<dbReference type="InterPro" id="IPR041017">
    <property type="entry name" value="Thioredoxin_10"/>
</dbReference>
<evidence type="ECO:0000256" key="1">
    <source>
        <dbReference type="ARBA" id="ARBA00004651"/>
    </source>
</evidence>
<dbReference type="InterPro" id="IPR036249">
    <property type="entry name" value="Thioredoxin-like_sf"/>
</dbReference>
<dbReference type="Pfam" id="PF17991">
    <property type="entry name" value="Thioredoxin_10"/>
    <property type="match status" value="1"/>
</dbReference>
<protein>
    <recommendedName>
        <fullName evidence="7">Thioredoxin domain-containing protein</fullName>
    </recommendedName>
</protein>
<reference evidence="8 9" key="1">
    <citation type="journal article" date="2016" name="Nat. Commun.">
        <title>Thousands of microbial genomes shed light on interconnected biogeochemical processes in an aquifer system.</title>
        <authorList>
            <person name="Anantharaman K."/>
            <person name="Brown C.T."/>
            <person name="Hug L.A."/>
            <person name="Sharon I."/>
            <person name="Castelle C.J."/>
            <person name="Probst A.J."/>
            <person name="Thomas B.C."/>
            <person name="Singh A."/>
            <person name="Wilkins M.J."/>
            <person name="Karaoz U."/>
            <person name="Brodie E.L."/>
            <person name="Williams K.H."/>
            <person name="Hubbard S.S."/>
            <person name="Banfield J.F."/>
        </authorList>
    </citation>
    <scope>NUCLEOTIDE SEQUENCE [LARGE SCALE GENOMIC DNA]</scope>
</reference>
<dbReference type="InterPro" id="IPR013766">
    <property type="entry name" value="Thioredoxin_domain"/>
</dbReference>
<dbReference type="AlphaFoldDB" id="A0A1F5YZR5"/>
<name>A0A1F5YZR5_9BACT</name>
<keyword evidence="5 6" id="KW-0472">Membrane</keyword>
<dbReference type="CDD" id="cd03012">
    <property type="entry name" value="TlpA_like_DipZ_like"/>
    <property type="match status" value="1"/>
</dbReference>
<dbReference type="GO" id="GO:0016209">
    <property type="term" value="F:antioxidant activity"/>
    <property type="evidence" value="ECO:0007669"/>
    <property type="project" value="InterPro"/>
</dbReference>
<dbReference type="GO" id="GO:0017004">
    <property type="term" value="P:cytochrome complex assembly"/>
    <property type="evidence" value="ECO:0007669"/>
    <property type="project" value="InterPro"/>
</dbReference>
<evidence type="ECO:0000256" key="5">
    <source>
        <dbReference type="ARBA" id="ARBA00023136"/>
    </source>
</evidence>
<evidence type="ECO:0000256" key="4">
    <source>
        <dbReference type="ARBA" id="ARBA00022989"/>
    </source>
</evidence>
<evidence type="ECO:0000313" key="9">
    <source>
        <dbReference type="Proteomes" id="UP000177354"/>
    </source>
</evidence>
<keyword evidence="2" id="KW-1003">Cell membrane</keyword>
<sequence>MLILLLFAFISGLVTILAPCIWPLLPIIFSTTSTGGRTKAFGISLGIVASFAFFTLTISYLVAFFNFDPDILRLLAVIVLTFLGLTLVIPKLTGIIEFGFSRLSSLIKFTPKPPSKGFIPGFVTGMSLGIVWSPCAGPILSTIAALSVTRTVNLGIVLVTLSYSAGVFIVLFLFSIGGNALFAGSRFLTAYTGIIQRIFGIIIILTAFSILINFDKVLQAKLLDAVPSYSDFIYRLESNDAINRALQNLKPDKDMPDRTGKASDPVTNMGDKSDGLSKLPVLYKAPELEGINNWLNTGGKQLTISSLKGKVVLVDFWTYTCINCIRTLPYVTKWYEKYRDDNFTVIGVHTPEFEFEKKTENVRMAIEQYNISYPVAQDNDYRTWTMFDNRYWPAKYLIDKDGYVRKYHFGEGKYEEMETAIRELIEEAGGNISGKKITSEGESVINARTPESYLGFDRMERFSSNEPITLGNGTYTTGIAIPEHHLAYLGNWNIDSEYGESVDNSSLEINFTAQKVFLVIGPKGANDRVRIYLDGKIIGEDSAGRDIDNGIVYVKEPKLYNLIDLGNKASNHLLRLEFLNRGIQVFAFTFG</sequence>
<dbReference type="SUPFAM" id="SSF52833">
    <property type="entry name" value="Thioredoxin-like"/>
    <property type="match status" value="1"/>
</dbReference>
<dbReference type="GO" id="GO:0016491">
    <property type="term" value="F:oxidoreductase activity"/>
    <property type="evidence" value="ECO:0007669"/>
    <property type="project" value="InterPro"/>
</dbReference>
<dbReference type="PANTHER" id="PTHR42852:SF13">
    <property type="entry name" value="PROTEIN DIPZ"/>
    <property type="match status" value="1"/>
</dbReference>
<gene>
    <name evidence="8" type="ORF">A2777_00335</name>
</gene>
<dbReference type="EMBL" id="MFJF01000027">
    <property type="protein sequence ID" value="OGG05671.1"/>
    <property type="molecule type" value="Genomic_DNA"/>
</dbReference>
<feature type="transmembrane region" description="Helical" evidence="6">
    <location>
        <begin position="41"/>
        <end position="62"/>
    </location>
</feature>
<evidence type="ECO:0000256" key="6">
    <source>
        <dbReference type="SAM" id="Phobius"/>
    </source>
</evidence>
<dbReference type="GO" id="GO:0005886">
    <property type="term" value="C:plasma membrane"/>
    <property type="evidence" value="ECO:0007669"/>
    <property type="project" value="UniProtKB-SubCell"/>
</dbReference>
<dbReference type="InterPro" id="IPR050553">
    <property type="entry name" value="Thioredoxin_ResA/DsbE_sf"/>
</dbReference>
<dbReference type="Pfam" id="PF00578">
    <property type="entry name" value="AhpC-TSA"/>
    <property type="match status" value="1"/>
</dbReference>
<feature type="transmembrane region" description="Helical" evidence="6">
    <location>
        <begin position="118"/>
        <end position="140"/>
    </location>
</feature>
<evidence type="ECO:0000259" key="7">
    <source>
        <dbReference type="PROSITE" id="PS51352"/>
    </source>
</evidence>
<feature type="transmembrane region" description="Helical" evidence="6">
    <location>
        <begin position="152"/>
        <end position="174"/>
    </location>
</feature>
<feature type="transmembrane region" description="Helical" evidence="6">
    <location>
        <begin position="74"/>
        <end position="98"/>
    </location>
</feature>
<dbReference type="PANTHER" id="PTHR42852">
    <property type="entry name" value="THIOL:DISULFIDE INTERCHANGE PROTEIN DSBE"/>
    <property type="match status" value="1"/>
</dbReference>
<keyword evidence="3 6" id="KW-0812">Transmembrane</keyword>
<organism evidence="8 9">
    <name type="scientific">Candidatus Gottesmanbacteria bacterium RIFCSPHIGHO2_01_FULL_40_15</name>
    <dbReference type="NCBI Taxonomy" id="1798376"/>
    <lineage>
        <taxon>Bacteria</taxon>
        <taxon>Candidatus Gottesmaniibacteriota</taxon>
    </lineage>
</organism>
<feature type="transmembrane region" description="Helical" evidence="6">
    <location>
        <begin position="194"/>
        <end position="214"/>
    </location>
</feature>
<evidence type="ECO:0000256" key="2">
    <source>
        <dbReference type="ARBA" id="ARBA00022475"/>
    </source>
</evidence>
<dbReference type="Proteomes" id="UP000177354">
    <property type="component" value="Unassembled WGS sequence"/>
</dbReference>
<comment type="subcellular location">
    <subcellularLocation>
        <location evidence="1">Cell membrane</location>
        <topology evidence="1">Multi-pass membrane protein</topology>
    </subcellularLocation>
</comment>
<evidence type="ECO:0000256" key="3">
    <source>
        <dbReference type="ARBA" id="ARBA00022692"/>
    </source>
</evidence>
<dbReference type="InterPro" id="IPR003834">
    <property type="entry name" value="Cyt_c_assmbl_TM_dom"/>
</dbReference>
<evidence type="ECO:0000313" key="8">
    <source>
        <dbReference type="EMBL" id="OGG05671.1"/>
    </source>
</evidence>
<dbReference type="Gene3D" id="3.40.30.10">
    <property type="entry name" value="Glutaredoxin"/>
    <property type="match status" value="1"/>
</dbReference>
<proteinExistence type="predicted"/>
<feature type="domain" description="Thioredoxin" evidence="7">
    <location>
        <begin position="279"/>
        <end position="426"/>
    </location>
</feature>
<dbReference type="InterPro" id="IPR000866">
    <property type="entry name" value="AhpC/TSA"/>
</dbReference>
<keyword evidence="4 6" id="KW-1133">Transmembrane helix</keyword>
<dbReference type="PROSITE" id="PS51352">
    <property type="entry name" value="THIOREDOXIN_2"/>
    <property type="match status" value="1"/>
</dbReference>
<dbReference type="Pfam" id="PF02683">
    <property type="entry name" value="DsbD_TM"/>
    <property type="match status" value="1"/>
</dbReference>
<accession>A0A1F5YZR5</accession>
<dbReference type="Gene3D" id="2.60.120.260">
    <property type="entry name" value="Galactose-binding domain-like"/>
    <property type="match status" value="1"/>
</dbReference>